<organism evidence="7 8">
    <name type="scientific">Pegethrix bostrychoides GSE-TBD4-15B</name>
    <dbReference type="NCBI Taxonomy" id="2839662"/>
    <lineage>
        <taxon>Bacteria</taxon>
        <taxon>Bacillati</taxon>
        <taxon>Cyanobacteriota</taxon>
        <taxon>Cyanophyceae</taxon>
        <taxon>Oculatellales</taxon>
        <taxon>Oculatellaceae</taxon>
        <taxon>Pegethrix</taxon>
    </lineage>
</organism>
<feature type="coiled-coil region" evidence="4">
    <location>
        <begin position="124"/>
        <end position="151"/>
    </location>
</feature>
<evidence type="ECO:0000259" key="6">
    <source>
        <dbReference type="Pfam" id="PF00849"/>
    </source>
</evidence>
<dbReference type="PROSITE" id="PS01129">
    <property type="entry name" value="PSI_RLU"/>
    <property type="match status" value="1"/>
</dbReference>
<sequence length="374" mass="42379">MNLDSALSESDVLHIPNSQSSLDWSLAEAEALAQLAEIKRLMIALQQMPERLQYAQRRQEFEQRLSDLAQQQQQRRQQRQQIRQQQPTPELLAQLERQSQQDGLAKRYLKRARDEALQPFQQVIAAADAELQSLKQRHRAISQNLRQLQAAYTANYQANFPELLLSGSALEILYEDAELIAINKPAGLLSVPGRGLANQDCAVSRLRRQYGELLAVHRLDQATSGVLLLAKTLPTYRQVSQQFAQRQVQKTYEVLLAGRLDRASGCIDLPLWGDPDQRPRQVVDWQRGKPSQTQFRVLSGGETTRVEFLPLSGRTHQIRVHAADLLGLATPILGDALYGELHGKAADRLYLHAKALRFYHPQLGQLQLHCETPF</sequence>
<dbReference type="GO" id="GO:0140098">
    <property type="term" value="F:catalytic activity, acting on RNA"/>
    <property type="evidence" value="ECO:0007669"/>
    <property type="project" value="UniProtKB-ARBA"/>
</dbReference>
<dbReference type="CDD" id="cd02869">
    <property type="entry name" value="PseudoU_synth_RluA_like"/>
    <property type="match status" value="1"/>
</dbReference>
<dbReference type="GO" id="GO:0003723">
    <property type="term" value="F:RNA binding"/>
    <property type="evidence" value="ECO:0007669"/>
    <property type="project" value="InterPro"/>
</dbReference>
<keyword evidence="4" id="KW-0175">Coiled coil</keyword>
<dbReference type="GO" id="GO:0009982">
    <property type="term" value="F:pseudouridine synthase activity"/>
    <property type="evidence" value="ECO:0007669"/>
    <property type="project" value="InterPro"/>
</dbReference>
<name>A0A951PB93_9CYAN</name>
<dbReference type="InterPro" id="IPR050188">
    <property type="entry name" value="RluA_PseudoU_synthase"/>
</dbReference>
<dbReference type="Proteomes" id="UP000707356">
    <property type="component" value="Unassembled WGS sequence"/>
</dbReference>
<dbReference type="PANTHER" id="PTHR21600">
    <property type="entry name" value="MITOCHONDRIAL RNA PSEUDOURIDINE SYNTHASE"/>
    <property type="match status" value="1"/>
</dbReference>
<dbReference type="Gene3D" id="3.30.2350.10">
    <property type="entry name" value="Pseudouridine synthase"/>
    <property type="match status" value="1"/>
</dbReference>
<evidence type="ECO:0000256" key="3">
    <source>
        <dbReference type="ARBA" id="ARBA00033164"/>
    </source>
</evidence>
<dbReference type="InterPro" id="IPR006145">
    <property type="entry name" value="PsdUridine_synth_RsuA/RluA"/>
</dbReference>
<reference evidence="7" key="1">
    <citation type="submission" date="2021-05" db="EMBL/GenBank/DDBJ databases">
        <authorList>
            <person name="Pietrasiak N."/>
            <person name="Ward R."/>
            <person name="Stajich J.E."/>
            <person name="Kurbessoian T."/>
        </authorList>
    </citation>
    <scope>NUCLEOTIDE SEQUENCE</scope>
    <source>
        <strain evidence="7">GSE-TBD4-15B</strain>
    </source>
</reference>
<evidence type="ECO:0000313" key="8">
    <source>
        <dbReference type="Proteomes" id="UP000707356"/>
    </source>
</evidence>
<dbReference type="InterPro" id="IPR020103">
    <property type="entry name" value="PsdUridine_synth_cat_dom_sf"/>
</dbReference>
<feature type="domain" description="Pseudouridine synthase RsuA/RluA-like" evidence="6">
    <location>
        <begin position="179"/>
        <end position="323"/>
    </location>
</feature>
<evidence type="ECO:0000256" key="1">
    <source>
        <dbReference type="ARBA" id="ARBA00000073"/>
    </source>
</evidence>
<accession>A0A951PB93</accession>
<proteinExistence type="predicted"/>
<dbReference type="Pfam" id="PF00849">
    <property type="entry name" value="PseudoU_synth_2"/>
    <property type="match status" value="1"/>
</dbReference>
<protein>
    <recommendedName>
        <fullName evidence="2">RNA pseudouridylate synthase</fullName>
    </recommendedName>
    <alternativeName>
        <fullName evidence="3">RNA-uridine isomerase</fullName>
    </alternativeName>
</protein>
<dbReference type="AlphaFoldDB" id="A0A951PB93"/>
<evidence type="ECO:0000256" key="5">
    <source>
        <dbReference type="SAM" id="MobiDB-lite"/>
    </source>
</evidence>
<comment type="caution">
    <text evidence="7">The sequence shown here is derived from an EMBL/GenBank/DDBJ whole genome shotgun (WGS) entry which is preliminary data.</text>
</comment>
<evidence type="ECO:0000256" key="2">
    <source>
        <dbReference type="ARBA" id="ARBA00031870"/>
    </source>
</evidence>
<comment type="catalytic activity">
    <reaction evidence="1">
        <text>a uridine in RNA = a pseudouridine in RNA</text>
        <dbReference type="Rhea" id="RHEA:48348"/>
        <dbReference type="Rhea" id="RHEA-COMP:12068"/>
        <dbReference type="Rhea" id="RHEA-COMP:12069"/>
        <dbReference type="ChEBI" id="CHEBI:65314"/>
        <dbReference type="ChEBI" id="CHEBI:65315"/>
    </reaction>
</comment>
<dbReference type="GO" id="GO:0000455">
    <property type="term" value="P:enzyme-directed rRNA pseudouridine synthesis"/>
    <property type="evidence" value="ECO:0007669"/>
    <property type="project" value="TreeGrafter"/>
</dbReference>
<feature type="compositionally biased region" description="Low complexity" evidence="5">
    <location>
        <begin position="70"/>
        <end position="86"/>
    </location>
</feature>
<dbReference type="InterPro" id="IPR006224">
    <property type="entry name" value="PsdUridine_synth_RluA-like_CS"/>
</dbReference>
<feature type="region of interest" description="Disordered" evidence="5">
    <location>
        <begin position="65"/>
        <end position="87"/>
    </location>
</feature>
<evidence type="ECO:0000313" key="7">
    <source>
        <dbReference type="EMBL" id="MBW4466537.1"/>
    </source>
</evidence>
<reference evidence="7" key="2">
    <citation type="journal article" date="2022" name="Microbiol. Resour. Announc.">
        <title>Metagenome Sequencing to Explore Phylogenomics of Terrestrial Cyanobacteria.</title>
        <authorList>
            <person name="Ward R.D."/>
            <person name="Stajich J.E."/>
            <person name="Johansen J.R."/>
            <person name="Huntemann M."/>
            <person name="Clum A."/>
            <person name="Foster B."/>
            <person name="Foster B."/>
            <person name="Roux S."/>
            <person name="Palaniappan K."/>
            <person name="Varghese N."/>
            <person name="Mukherjee S."/>
            <person name="Reddy T.B.K."/>
            <person name="Daum C."/>
            <person name="Copeland A."/>
            <person name="Chen I.A."/>
            <person name="Ivanova N.N."/>
            <person name="Kyrpides N.C."/>
            <person name="Shapiro N."/>
            <person name="Eloe-Fadrosh E.A."/>
            <person name="Pietrasiak N."/>
        </authorList>
    </citation>
    <scope>NUCLEOTIDE SEQUENCE</scope>
    <source>
        <strain evidence="7">GSE-TBD4-15B</strain>
    </source>
</reference>
<dbReference type="SUPFAM" id="SSF55120">
    <property type="entry name" value="Pseudouridine synthase"/>
    <property type="match status" value="1"/>
</dbReference>
<dbReference type="PANTHER" id="PTHR21600:SF89">
    <property type="entry name" value="RIBOSOMAL LARGE SUBUNIT PSEUDOURIDINE SYNTHASE A"/>
    <property type="match status" value="1"/>
</dbReference>
<gene>
    <name evidence="7" type="ORF">KME07_14025</name>
</gene>
<evidence type="ECO:0000256" key="4">
    <source>
        <dbReference type="SAM" id="Coils"/>
    </source>
</evidence>
<dbReference type="EMBL" id="JAHHHV010000068">
    <property type="protein sequence ID" value="MBW4466537.1"/>
    <property type="molecule type" value="Genomic_DNA"/>
</dbReference>